<evidence type="ECO:0000313" key="10">
    <source>
        <dbReference type="Proteomes" id="UP000442694"/>
    </source>
</evidence>
<dbReference type="InterPro" id="IPR020058">
    <property type="entry name" value="Glu/Gln-tRNA-synth_Ib_cat-dom"/>
</dbReference>
<name>A0A833N415_9BACT</name>
<evidence type="ECO:0000256" key="4">
    <source>
        <dbReference type="ARBA" id="ARBA00022833"/>
    </source>
</evidence>
<dbReference type="SUPFAM" id="SSF52374">
    <property type="entry name" value="Nucleotidylyl transferase"/>
    <property type="match status" value="1"/>
</dbReference>
<keyword evidence="2" id="KW-0479">Metal-binding</keyword>
<keyword evidence="4" id="KW-0862">Zinc</keyword>
<comment type="caution">
    <text evidence="9">The sequence shown here is derived from an EMBL/GenBank/DDBJ whole genome shotgun (WGS) entry which is preliminary data.</text>
</comment>
<dbReference type="Gene3D" id="3.40.50.620">
    <property type="entry name" value="HUPs"/>
    <property type="match status" value="1"/>
</dbReference>
<dbReference type="GO" id="GO:0006424">
    <property type="term" value="P:glutamyl-tRNA aminoacylation"/>
    <property type="evidence" value="ECO:0007669"/>
    <property type="project" value="InterPro"/>
</dbReference>
<dbReference type="GO" id="GO:0006400">
    <property type="term" value="P:tRNA modification"/>
    <property type="evidence" value="ECO:0007669"/>
    <property type="project" value="InterPro"/>
</dbReference>
<dbReference type="AlphaFoldDB" id="A0A833N415"/>
<dbReference type="InterPro" id="IPR014729">
    <property type="entry name" value="Rossmann-like_a/b/a_fold"/>
</dbReference>
<gene>
    <name evidence="9" type="ORF">GCL57_08155</name>
</gene>
<dbReference type="GO" id="GO:0005829">
    <property type="term" value="C:cytosol"/>
    <property type="evidence" value="ECO:0007669"/>
    <property type="project" value="TreeGrafter"/>
</dbReference>
<dbReference type="EMBL" id="WFLN01000006">
    <property type="protein sequence ID" value="KAB8030934.1"/>
    <property type="molecule type" value="Genomic_DNA"/>
</dbReference>
<comment type="similarity">
    <text evidence="7">Belongs to the class-I aminoacyl-tRNA synthetase family.</text>
</comment>
<reference evidence="9 10" key="1">
    <citation type="submission" date="2019-10" db="EMBL/GenBank/DDBJ databases">
        <title>New genus of Silvanigrellaceae.</title>
        <authorList>
            <person name="Pitt A."/>
            <person name="Hahn M.W."/>
        </authorList>
    </citation>
    <scope>NUCLEOTIDE SEQUENCE [LARGE SCALE GENOMIC DNA]</scope>
    <source>
        <strain evidence="9 10">33A1-SZDP</strain>
    </source>
</reference>
<accession>A0A833N415</accession>
<dbReference type="Pfam" id="PF00749">
    <property type="entry name" value="tRNA-synt_1c"/>
    <property type="match status" value="1"/>
</dbReference>
<keyword evidence="6 7" id="KW-0030">Aminoacyl-tRNA synthetase</keyword>
<keyword evidence="7" id="KW-0648">Protein biosynthesis</keyword>
<evidence type="ECO:0000256" key="7">
    <source>
        <dbReference type="RuleBase" id="RU363037"/>
    </source>
</evidence>
<dbReference type="PRINTS" id="PR00987">
    <property type="entry name" value="TRNASYNTHGLU"/>
</dbReference>
<feature type="domain" description="Glutamyl/glutaminyl-tRNA synthetase class Ib catalytic" evidence="8">
    <location>
        <begin position="11"/>
        <end position="245"/>
    </location>
</feature>
<dbReference type="EC" id="6.1.1.-" evidence="9"/>
<dbReference type="GO" id="GO:0005524">
    <property type="term" value="F:ATP binding"/>
    <property type="evidence" value="ECO:0007669"/>
    <property type="project" value="UniProtKB-KW"/>
</dbReference>
<dbReference type="NCBIfam" id="NF004314">
    <property type="entry name" value="PRK05710.1-3"/>
    <property type="match status" value="1"/>
</dbReference>
<evidence type="ECO:0000256" key="2">
    <source>
        <dbReference type="ARBA" id="ARBA00022723"/>
    </source>
</evidence>
<dbReference type="PANTHER" id="PTHR43311">
    <property type="entry name" value="GLUTAMATE--TRNA LIGASE"/>
    <property type="match status" value="1"/>
</dbReference>
<sequence>MHITPVNYIGRFAPSPTGKLHFGSLVTAIASYLRARSQSGKWLVRIEDVDTTRIQKDAIYSILTVLEQYGFQWDDEIIYQSKRSHIYQDYLKLLKSKEFVYNCICNRKGISQHDIQPQTGEAIYRGRCRNLNILDLKKHSKRIKVNNIEISFIDLIYGMLKQNIMNEVGDFTIWRVENFASYQLAVVIDDHLQGITEVVRGSDLLLQTPRQIYLQKYLDFKTPSYAHIPIVVNELGQKLSKQTKAYPLLMENSRENIFSALKYLGINSFFISIINDESKNNAEILINSAKYFKFNLVKIF</sequence>
<dbReference type="GO" id="GO:0008270">
    <property type="term" value="F:zinc ion binding"/>
    <property type="evidence" value="ECO:0007669"/>
    <property type="project" value="InterPro"/>
</dbReference>
<keyword evidence="5 7" id="KW-0067">ATP-binding</keyword>
<evidence type="ECO:0000256" key="3">
    <source>
        <dbReference type="ARBA" id="ARBA00022741"/>
    </source>
</evidence>
<dbReference type="GO" id="GO:0004818">
    <property type="term" value="F:glutamate-tRNA ligase activity"/>
    <property type="evidence" value="ECO:0007669"/>
    <property type="project" value="TreeGrafter"/>
</dbReference>
<organism evidence="9 10">
    <name type="scientific">Fluviispira multicolorata</name>
    <dbReference type="NCBI Taxonomy" id="2654512"/>
    <lineage>
        <taxon>Bacteria</taxon>
        <taxon>Pseudomonadati</taxon>
        <taxon>Bdellovibrionota</taxon>
        <taxon>Oligoflexia</taxon>
        <taxon>Silvanigrellales</taxon>
        <taxon>Silvanigrellaceae</taxon>
        <taxon>Fluviispira</taxon>
    </lineage>
</organism>
<evidence type="ECO:0000313" key="9">
    <source>
        <dbReference type="EMBL" id="KAB8030934.1"/>
    </source>
</evidence>
<evidence type="ECO:0000259" key="8">
    <source>
        <dbReference type="Pfam" id="PF00749"/>
    </source>
</evidence>
<dbReference type="InterPro" id="IPR022380">
    <property type="entry name" value="Glu-Q_tRNA(Asp)_Synthase"/>
</dbReference>
<evidence type="ECO:0000256" key="5">
    <source>
        <dbReference type="ARBA" id="ARBA00022840"/>
    </source>
</evidence>
<dbReference type="Proteomes" id="UP000442694">
    <property type="component" value="Unassembled WGS sequence"/>
</dbReference>
<proteinExistence type="inferred from homology"/>
<dbReference type="RefSeq" id="WP_152212861.1">
    <property type="nucleotide sequence ID" value="NZ_WFLN01000006.1"/>
</dbReference>
<dbReference type="InterPro" id="IPR049940">
    <property type="entry name" value="GluQ/Sye"/>
</dbReference>
<keyword evidence="1 7" id="KW-0436">Ligase</keyword>
<evidence type="ECO:0000256" key="1">
    <source>
        <dbReference type="ARBA" id="ARBA00022598"/>
    </source>
</evidence>
<dbReference type="NCBIfam" id="TIGR03838">
    <property type="entry name" value="queuosine_YadB"/>
    <property type="match status" value="1"/>
</dbReference>
<protein>
    <submittedName>
        <fullName evidence="9">tRNA glutamyl-Q(34) synthetase GluQRS</fullName>
        <ecNumber evidence="9">6.1.1.-</ecNumber>
    </submittedName>
</protein>
<keyword evidence="10" id="KW-1185">Reference proteome</keyword>
<dbReference type="PANTHER" id="PTHR43311:SF1">
    <property type="entry name" value="GLUTAMYL-Q TRNA(ASP) SYNTHETASE"/>
    <property type="match status" value="1"/>
</dbReference>
<keyword evidence="3 7" id="KW-0547">Nucleotide-binding</keyword>
<evidence type="ECO:0000256" key="6">
    <source>
        <dbReference type="ARBA" id="ARBA00023146"/>
    </source>
</evidence>
<dbReference type="InterPro" id="IPR000924">
    <property type="entry name" value="Glu/Gln-tRNA-synth"/>
</dbReference>